<sequence>MEEIIIIVFFIFVGYLIMDHFKTIPLRSIQDKPTHSKPKHALNSVLSDFSRGDKISLTGNCNVRLYTRNTVTADMKSKFKNLINEIFKSVYGLTDDIYELQELNNVYEKTDSLGNKRYILDATIVSKNNYYTVNIVVDFVVLNGEILVNSVNTNYASNNNIVNRFDVVFNEQGILLDRNNFKENVGALLDNKYREQHKVIAVDASKMDVKNYELDNVLSLTSLLNKYYPATTSNGTIKNLESKGMDGLTEHYFPSDLQTIESQQYCPGGSCVFRHNSSLSEYTQPYTAPGLFYDRSSYPVN</sequence>
<organism evidence="1">
    <name type="scientific">viral metagenome</name>
    <dbReference type="NCBI Taxonomy" id="1070528"/>
    <lineage>
        <taxon>unclassified sequences</taxon>
        <taxon>metagenomes</taxon>
        <taxon>organismal metagenomes</taxon>
    </lineage>
</organism>
<protein>
    <submittedName>
        <fullName evidence="1">Uncharacterized protein</fullName>
    </submittedName>
</protein>
<dbReference type="EMBL" id="MN739396">
    <property type="protein sequence ID" value="QHT02612.1"/>
    <property type="molecule type" value="Genomic_DNA"/>
</dbReference>
<accession>A0A6C0CEN4</accession>
<reference evidence="1" key="1">
    <citation type="journal article" date="2020" name="Nature">
        <title>Giant virus diversity and host interactions through global metagenomics.</title>
        <authorList>
            <person name="Schulz F."/>
            <person name="Roux S."/>
            <person name="Paez-Espino D."/>
            <person name="Jungbluth S."/>
            <person name="Walsh D.A."/>
            <person name="Denef V.J."/>
            <person name="McMahon K.D."/>
            <person name="Konstantinidis K.T."/>
            <person name="Eloe-Fadrosh E.A."/>
            <person name="Kyrpides N.C."/>
            <person name="Woyke T."/>
        </authorList>
    </citation>
    <scope>NUCLEOTIDE SEQUENCE</scope>
    <source>
        <strain evidence="1">GVMAG-M-3300020595-32</strain>
    </source>
</reference>
<name>A0A6C0CEN4_9ZZZZ</name>
<evidence type="ECO:0000313" key="1">
    <source>
        <dbReference type="EMBL" id="QHT02612.1"/>
    </source>
</evidence>
<dbReference type="AlphaFoldDB" id="A0A6C0CEN4"/>
<proteinExistence type="predicted"/>